<feature type="coiled-coil region" evidence="1">
    <location>
        <begin position="94"/>
        <end position="121"/>
    </location>
</feature>
<feature type="domain" description="Sporulation initiation factor Spo0A C-terminal" evidence="2">
    <location>
        <begin position="8"/>
        <end position="99"/>
    </location>
</feature>
<evidence type="ECO:0000256" key="1">
    <source>
        <dbReference type="SAM" id="Coils"/>
    </source>
</evidence>
<dbReference type="Gene3D" id="1.10.10.10">
    <property type="entry name" value="Winged helix-like DNA-binding domain superfamily/Winged helix DNA-binding domain"/>
    <property type="match status" value="1"/>
</dbReference>
<evidence type="ECO:0000259" key="2">
    <source>
        <dbReference type="Pfam" id="PF08769"/>
    </source>
</evidence>
<organism evidence="3">
    <name type="scientific">uncultured Caudovirales phage</name>
    <dbReference type="NCBI Taxonomy" id="2100421"/>
    <lineage>
        <taxon>Viruses</taxon>
        <taxon>Duplodnaviria</taxon>
        <taxon>Heunggongvirae</taxon>
        <taxon>Uroviricota</taxon>
        <taxon>Caudoviricetes</taxon>
        <taxon>Peduoviridae</taxon>
        <taxon>Maltschvirus</taxon>
        <taxon>Maltschvirus maltsch</taxon>
    </lineage>
</organism>
<protein>
    <recommendedName>
        <fullName evidence="2">Sporulation initiation factor Spo0A C-terminal domain-containing protein</fullName>
    </recommendedName>
</protein>
<dbReference type="GO" id="GO:0042173">
    <property type="term" value="P:regulation of sporulation resulting in formation of a cellular spore"/>
    <property type="evidence" value="ECO:0007669"/>
    <property type="project" value="InterPro"/>
</dbReference>
<evidence type="ECO:0000313" key="3">
    <source>
        <dbReference type="EMBL" id="ASN71593.1"/>
    </source>
</evidence>
<dbReference type="GO" id="GO:0003700">
    <property type="term" value="F:DNA-binding transcription factor activity"/>
    <property type="evidence" value="ECO:0007669"/>
    <property type="project" value="InterPro"/>
</dbReference>
<dbReference type="Pfam" id="PF08769">
    <property type="entry name" value="Spo0A_C"/>
    <property type="match status" value="1"/>
</dbReference>
<dbReference type="InterPro" id="IPR016032">
    <property type="entry name" value="Sig_transdc_resp-reg_C-effctor"/>
</dbReference>
<sequence length="160" mass="18255">MIKDRAKDVLIKMGMPSSILGFKYIPDVMELFEAGYENAKITALYVDIGKKHNSTGSRVERAIRHAFEGVVTNGQRDIVEKYLSFDNTTNSNMLKLLYYRLKQEEKEISNLKLEMSKKTVQGSGEYQKALQLLENDLVLAVRKFIKNIREVGTDVCSKVD</sequence>
<dbReference type="InterPro" id="IPR036388">
    <property type="entry name" value="WH-like_DNA-bd_sf"/>
</dbReference>
<dbReference type="GO" id="GO:0005509">
    <property type="term" value="F:calcium ion binding"/>
    <property type="evidence" value="ECO:0007669"/>
    <property type="project" value="InterPro"/>
</dbReference>
<dbReference type="SUPFAM" id="SSF46894">
    <property type="entry name" value="C-terminal effector domain of the bipartite response regulators"/>
    <property type="match status" value="1"/>
</dbReference>
<gene>
    <name evidence="3" type="ORF">10S8_37</name>
</gene>
<dbReference type="EMBL" id="MF417928">
    <property type="protein sequence ID" value="ASN71593.1"/>
    <property type="molecule type" value="Genomic_DNA"/>
</dbReference>
<accession>A0A2H4JC80</accession>
<proteinExistence type="predicted"/>
<dbReference type="InterPro" id="IPR014879">
    <property type="entry name" value="Spo0A_C"/>
</dbReference>
<name>A0A2H4JC80_9CAUD</name>
<dbReference type="GO" id="GO:0003677">
    <property type="term" value="F:DNA binding"/>
    <property type="evidence" value="ECO:0007669"/>
    <property type="project" value="InterPro"/>
</dbReference>
<reference evidence="3" key="1">
    <citation type="submission" date="2017-06" db="EMBL/GenBank/DDBJ databases">
        <title>Novel phages from South African skin metaviromes.</title>
        <authorList>
            <person name="van Zyl L.J."/>
            <person name="Abrahams Y."/>
            <person name="Stander E.A."/>
            <person name="Kirby B.M."/>
            <person name="Clavaud C."/>
            <person name="Farcet C."/>
            <person name="Breton L."/>
            <person name="Trindade M.I."/>
        </authorList>
    </citation>
    <scope>NUCLEOTIDE SEQUENCE</scope>
</reference>
<keyword evidence="1" id="KW-0175">Coiled coil</keyword>